<sequence length="101" mass="11229">MSEFAGPADPRAGDSDSHGGLGCAQVIAEVWTLLDGECTPEAREQLRRHLEACPGCFKHYGLEERIKALIATKCKGEKAPEGLRERLRLEIQQTTIIRRLQ</sequence>
<keyword evidence="2" id="KW-1185">Reference proteome</keyword>
<dbReference type="InterPro" id="IPR027383">
    <property type="entry name" value="Znf_put"/>
</dbReference>
<name>A0A1X0DSD9_MYCHE</name>
<dbReference type="Proteomes" id="UP000192566">
    <property type="component" value="Unassembled WGS sequence"/>
</dbReference>
<dbReference type="InterPro" id="IPR024020">
    <property type="entry name" value="Anit_sigma_mycothiol_RsrA"/>
</dbReference>
<reference evidence="1 2" key="1">
    <citation type="submission" date="2017-02" db="EMBL/GenBank/DDBJ databases">
        <title>The new phylogeny of genus Mycobacterium.</title>
        <authorList>
            <person name="Tortoli E."/>
            <person name="Trovato A."/>
            <person name="Cirillo D.M."/>
        </authorList>
    </citation>
    <scope>NUCLEOTIDE SEQUENCE [LARGE SCALE GENOMIC DNA]</scope>
    <source>
        <strain evidence="1 2">DSM 44471</strain>
    </source>
</reference>
<dbReference type="RefSeq" id="WP_083073152.1">
    <property type="nucleotide sequence ID" value="NZ_AP022615.1"/>
</dbReference>
<dbReference type="EMBL" id="MVHR01000006">
    <property type="protein sequence ID" value="ORA75092.1"/>
    <property type="molecule type" value="Genomic_DNA"/>
</dbReference>
<evidence type="ECO:0000313" key="2">
    <source>
        <dbReference type="Proteomes" id="UP000192566"/>
    </source>
</evidence>
<dbReference type="NCBIfam" id="TIGR03988">
    <property type="entry name" value="antisig_RsrA"/>
    <property type="match status" value="1"/>
</dbReference>
<dbReference type="Pfam" id="PF13490">
    <property type="entry name" value="zf-HC2"/>
    <property type="match status" value="1"/>
</dbReference>
<protein>
    <submittedName>
        <fullName evidence="1">Mycothiol system anti-sigma-R factor</fullName>
    </submittedName>
</protein>
<gene>
    <name evidence="1" type="ORF">BST25_06265</name>
</gene>
<comment type="caution">
    <text evidence="1">The sequence shown here is derived from an EMBL/GenBank/DDBJ whole genome shotgun (WGS) entry which is preliminary data.</text>
</comment>
<dbReference type="STRING" id="53376.BST25_06265"/>
<dbReference type="AlphaFoldDB" id="A0A1X0DSD9"/>
<dbReference type="OrthoDB" id="3267840at2"/>
<accession>A0A1X0DSD9</accession>
<proteinExistence type="predicted"/>
<evidence type="ECO:0000313" key="1">
    <source>
        <dbReference type="EMBL" id="ORA75092.1"/>
    </source>
</evidence>
<organism evidence="1 2">
    <name type="scientific">Mycobacterium heidelbergense</name>
    <dbReference type="NCBI Taxonomy" id="53376"/>
    <lineage>
        <taxon>Bacteria</taxon>
        <taxon>Bacillati</taxon>
        <taxon>Actinomycetota</taxon>
        <taxon>Actinomycetes</taxon>
        <taxon>Mycobacteriales</taxon>
        <taxon>Mycobacteriaceae</taxon>
        <taxon>Mycobacterium</taxon>
        <taxon>Mycobacterium simiae complex</taxon>
    </lineage>
</organism>